<reference evidence="5" key="1">
    <citation type="submission" date="2022-07" db="EMBL/GenBank/DDBJ databases">
        <title>The genome of Lyophyllum shimeji provides insight into the initial evolution of ectomycorrhizal fungal genome.</title>
        <authorList>
            <person name="Kobayashi Y."/>
            <person name="Shibata T."/>
            <person name="Hirakawa H."/>
            <person name="Shigenobu S."/>
            <person name="Nishiyama T."/>
            <person name="Yamada A."/>
            <person name="Hasebe M."/>
            <person name="Kawaguchi M."/>
        </authorList>
    </citation>
    <scope>NUCLEOTIDE SEQUENCE</scope>
    <source>
        <strain evidence="5">AT787</strain>
    </source>
</reference>
<dbReference type="EMBL" id="BRPK01000011">
    <property type="protein sequence ID" value="GLB42269.1"/>
    <property type="molecule type" value="Genomic_DNA"/>
</dbReference>
<dbReference type="InterPro" id="IPR008922">
    <property type="entry name" value="Di-copper_centre_dom_sf"/>
</dbReference>
<evidence type="ECO:0000313" key="6">
    <source>
        <dbReference type="Proteomes" id="UP001063166"/>
    </source>
</evidence>
<dbReference type="SUPFAM" id="SSF48056">
    <property type="entry name" value="Di-copper centre-containing domain"/>
    <property type="match status" value="1"/>
</dbReference>
<dbReference type="InterPro" id="IPR002227">
    <property type="entry name" value="Tyrosinase_Cu-bd"/>
</dbReference>
<evidence type="ECO:0000259" key="4">
    <source>
        <dbReference type="PROSITE" id="PS00498"/>
    </source>
</evidence>
<name>A0A9P3PVH5_LYOSH</name>
<keyword evidence="1" id="KW-0479">Metal-binding</keyword>
<feature type="domain" description="Tyrosinase copper-binding" evidence="4">
    <location>
        <begin position="230"/>
        <end position="241"/>
    </location>
</feature>
<evidence type="ECO:0000256" key="2">
    <source>
        <dbReference type="ARBA" id="ARBA00023008"/>
    </source>
</evidence>
<dbReference type="OrthoDB" id="6132182at2759"/>
<dbReference type="GO" id="GO:0016491">
    <property type="term" value="F:oxidoreductase activity"/>
    <property type="evidence" value="ECO:0007669"/>
    <property type="project" value="InterPro"/>
</dbReference>
<dbReference type="PANTHER" id="PTHR11474">
    <property type="entry name" value="TYROSINASE FAMILY MEMBER"/>
    <property type="match status" value="1"/>
</dbReference>
<dbReference type="PRINTS" id="PR00092">
    <property type="entry name" value="TYROSINASE"/>
</dbReference>
<comment type="caution">
    <text evidence="5">The sequence shown here is derived from an EMBL/GenBank/DDBJ whole genome shotgun (WGS) entry which is preliminary data.</text>
</comment>
<gene>
    <name evidence="5" type="ORF">LshimejAT787_1102840</name>
</gene>
<accession>A0A9P3PVH5</accession>
<feature type="signal peptide" evidence="3">
    <location>
        <begin position="1"/>
        <end position="20"/>
    </location>
</feature>
<proteinExistence type="predicted"/>
<organism evidence="5 6">
    <name type="scientific">Lyophyllum shimeji</name>
    <name type="common">Hon-shimeji</name>
    <name type="synonym">Tricholoma shimeji</name>
    <dbReference type="NCBI Taxonomy" id="47721"/>
    <lineage>
        <taxon>Eukaryota</taxon>
        <taxon>Fungi</taxon>
        <taxon>Dikarya</taxon>
        <taxon>Basidiomycota</taxon>
        <taxon>Agaricomycotina</taxon>
        <taxon>Agaricomycetes</taxon>
        <taxon>Agaricomycetidae</taxon>
        <taxon>Agaricales</taxon>
        <taxon>Tricholomatineae</taxon>
        <taxon>Lyophyllaceae</taxon>
        <taxon>Lyophyllum</taxon>
    </lineage>
</organism>
<dbReference type="GO" id="GO:0046872">
    <property type="term" value="F:metal ion binding"/>
    <property type="evidence" value="ECO:0007669"/>
    <property type="project" value="UniProtKB-KW"/>
</dbReference>
<feature type="chain" id="PRO_5040133671" evidence="3">
    <location>
        <begin position="21"/>
        <end position="310"/>
    </location>
</feature>
<protein>
    <submittedName>
        <fullName evidence="5">Tyrosinase central domain-containing protein</fullName>
    </submittedName>
</protein>
<keyword evidence="2" id="KW-0186">Copper</keyword>
<sequence length="310" mass="33401">MISFSRAFVLSAAAITQARAACTNPSARVSWTTLTAAQKQAYFAADLCLMNAPAQLGAAIPGVISRYDDLVGVHQQQGNVLAGTDTWHVTGQFLSVHRYFLHAHEVLLRTECGYTGPIPYWDEVVDSGAFSSSSVVADFGGVGDTNGNIVSGPFANHVCHLGPQGNTTDHVLQRAINEGEASRCSSFNLNTALSKTAFNAFQGWIYDSIHRGGHAGIGGDMFDLMTSPNDPLFFLHHAYLDKIWADWQAVDPAKRTYDLANAGYETQAVPPGGRVPTNNNTVLYIYGILPNSTVAEVANTKGGYLCYTYQ</sequence>
<evidence type="ECO:0000256" key="3">
    <source>
        <dbReference type="SAM" id="SignalP"/>
    </source>
</evidence>
<keyword evidence="6" id="KW-1185">Reference proteome</keyword>
<keyword evidence="3" id="KW-0732">Signal</keyword>
<evidence type="ECO:0000313" key="5">
    <source>
        <dbReference type="EMBL" id="GLB42269.1"/>
    </source>
</evidence>
<dbReference type="Pfam" id="PF00264">
    <property type="entry name" value="Tyrosinase"/>
    <property type="match status" value="1"/>
</dbReference>
<dbReference type="InterPro" id="IPR050316">
    <property type="entry name" value="Tyrosinase/Hemocyanin"/>
</dbReference>
<dbReference type="PROSITE" id="PS00498">
    <property type="entry name" value="TYROSINASE_2"/>
    <property type="match status" value="1"/>
</dbReference>
<dbReference type="Gene3D" id="1.10.1280.10">
    <property type="entry name" value="Di-copper center containing domain from catechol oxidase"/>
    <property type="match status" value="1"/>
</dbReference>
<evidence type="ECO:0000256" key="1">
    <source>
        <dbReference type="ARBA" id="ARBA00022723"/>
    </source>
</evidence>
<dbReference type="AlphaFoldDB" id="A0A9P3PVH5"/>
<dbReference type="PANTHER" id="PTHR11474:SF126">
    <property type="entry name" value="TYROSINASE-LIKE PROTEIN TYR-1-RELATED"/>
    <property type="match status" value="1"/>
</dbReference>
<dbReference type="Proteomes" id="UP001063166">
    <property type="component" value="Unassembled WGS sequence"/>
</dbReference>